<gene>
    <name evidence="9" type="ORF">QJS04_geneDACA013849</name>
</gene>
<keyword evidence="10" id="KW-1185">Reference proteome</keyword>
<comment type="caution">
    <text evidence="9">The sequence shown here is derived from an EMBL/GenBank/DDBJ whole genome shotgun (WGS) entry which is preliminary data.</text>
</comment>
<evidence type="ECO:0000256" key="1">
    <source>
        <dbReference type="ARBA" id="ARBA00004370"/>
    </source>
</evidence>
<accession>A0AAV9AYF9</accession>
<dbReference type="Gene3D" id="3.40.50.2300">
    <property type="match status" value="3"/>
</dbReference>
<dbReference type="InterPro" id="IPR028082">
    <property type="entry name" value="Peripla_BP_I"/>
</dbReference>
<comment type="subcellular location">
    <subcellularLocation>
        <location evidence="1">Membrane</location>
    </subcellularLocation>
</comment>
<evidence type="ECO:0000256" key="4">
    <source>
        <dbReference type="ARBA" id="ARBA00023136"/>
    </source>
</evidence>
<evidence type="ECO:0000259" key="8">
    <source>
        <dbReference type="Pfam" id="PF01094"/>
    </source>
</evidence>
<sequence>MMPPMEKPNGLLSMIFLLSFMGGAAMAQKVQFHVGLILDSESLVGKMSNTSISMALEDFYKSHPHYTTRVVLHGRDSHMDIIAAASAALDLIKNHQVQAILGPQKSSQSTFVSAVGTKSHVPIISFSATSPSLIPSRTPYFIRAALNDSTQSTAIAALVSHFGWREVVPIYDDTDFGASLLPSLIDALTQANARVPYRSVISPSASDDLILAELYKLMSMQTRVFVVHMTSSRGARLFLKAREAGMLGEGYAWIVSDGMTNLLDSLDTSVIESMQGVIGVKPYVPESKELQDFNARWKVRFRTADHASVFALWAYDAARAVAMAAEKVVRAGRAGLGFAGSEVVNNSTDLETLGVSKSGAELLNAILKTGFVGLSGPFRLVDGQLQSSAFEIVNVIGRGGRRIGFWSPVDGLSRRLNSTTAPMARLGPIMWPGETWAMPRGWVVPTSGRKMRIGVPVKNGFDEFVKVQWDNGTNTTTVSGYCIDMFDAVMQSLPYSVPYEYIPFGGPDRKVTGSYNDMVYQVFLHVFPRGSPLVSDVSRAILNVTEGDKMSGIEKKWFGDLTTCPSEDSTVSSDSLSSGSFWGLFLITGTTTTLALIVSLILYICENWGELRALVSESSLLRGLVAVSRHYDQRHPSMGRAPTFADSKHAKVSPDCVVDDDDGSRSAVSVHDPRSGEFPSPTTDGGSTSGEASPAHVELVVVRG</sequence>
<proteinExistence type="predicted"/>
<dbReference type="Gene3D" id="3.40.190.10">
    <property type="entry name" value="Periplasmic binding protein-like II"/>
    <property type="match status" value="1"/>
</dbReference>
<evidence type="ECO:0000256" key="7">
    <source>
        <dbReference type="SAM" id="SignalP"/>
    </source>
</evidence>
<feature type="chain" id="PRO_5043832704" evidence="7">
    <location>
        <begin position="28"/>
        <end position="704"/>
    </location>
</feature>
<evidence type="ECO:0000256" key="5">
    <source>
        <dbReference type="SAM" id="MobiDB-lite"/>
    </source>
</evidence>
<evidence type="ECO:0000313" key="9">
    <source>
        <dbReference type="EMBL" id="KAK1269416.1"/>
    </source>
</evidence>
<keyword evidence="2 6" id="KW-0812">Transmembrane</keyword>
<dbReference type="CDD" id="cd19990">
    <property type="entry name" value="PBP1_GABAb_receptor_plant"/>
    <property type="match status" value="1"/>
</dbReference>
<evidence type="ECO:0000256" key="6">
    <source>
        <dbReference type="SAM" id="Phobius"/>
    </source>
</evidence>
<keyword evidence="3 6" id="KW-1133">Transmembrane helix</keyword>
<dbReference type="FunFam" id="3.40.50.2300:FF:000188">
    <property type="entry name" value="Glutamate receptor"/>
    <property type="match status" value="1"/>
</dbReference>
<keyword evidence="4 6" id="KW-0472">Membrane</keyword>
<organism evidence="9 10">
    <name type="scientific">Acorus gramineus</name>
    <name type="common">Dwarf sweet flag</name>
    <dbReference type="NCBI Taxonomy" id="55184"/>
    <lineage>
        <taxon>Eukaryota</taxon>
        <taxon>Viridiplantae</taxon>
        <taxon>Streptophyta</taxon>
        <taxon>Embryophyta</taxon>
        <taxon>Tracheophyta</taxon>
        <taxon>Spermatophyta</taxon>
        <taxon>Magnoliopsida</taxon>
        <taxon>Liliopsida</taxon>
        <taxon>Acoraceae</taxon>
        <taxon>Acorus</taxon>
    </lineage>
</organism>
<reference evidence="9" key="2">
    <citation type="submission" date="2023-06" db="EMBL/GenBank/DDBJ databases">
        <authorList>
            <person name="Ma L."/>
            <person name="Liu K.-W."/>
            <person name="Li Z."/>
            <person name="Hsiao Y.-Y."/>
            <person name="Qi Y."/>
            <person name="Fu T."/>
            <person name="Tang G."/>
            <person name="Zhang D."/>
            <person name="Sun W.-H."/>
            <person name="Liu D.-K."/>
            <person name="Li Y."/>
            <person name="Chen G.-Z."/>
            <person name="Liu X.-D."/>
            <person name="Liao X.-Y."/>
            <person name="Jiang Y.-T."/>
            <person name="Yu X."/>
            <person name="Hao Y."/>
            <person name="Huang J."/>
            <person name="Zhao X.-W."/>
            <person name="Ke S."/>
            <person name="Chen Y.-Y."/>
            <person name="Wu W.-L."/>
            <person name="Hsu J.-L."/>
            <person name="Lin Y.-F."/>
            <person name="Huang M.-D."/>
            <person name="Li C.-Y."/>
            <person name="Huang L."/>
            <person name="Wang Z.-W."/>
            <person name="Zhao X."/>
            <person name="Zhong W.-Y."/>
            <person name="Peng D.-H."/>
            <person name="Ahmad S."/>
            <person name="Lan S."/>
            <person name="Zhang J.-S."/>
            <person name="Tsai W.-C."/>
            <person name="Van De Peer Y."/>
            <person name="Liu Z.-J."/>
        </authorList>
    </citation>
    <scope>NUCLEOTIDE SEQUENCE</scope>
    <source>
        <strain evidence="9">SCP</strain>
        <tissue evidence="9">Leaves</tissue>
    </source>
</reference>
<feature type="compositionally biased region" description="Polar residues" evidence="5">
    <location>
        <begin position="680"/>
        <end position="691"/>
    </location>
</feature>
<dbReference type="Pfam" id="PF01094">
    <property type="entry name" value="ANF_receptor"/>
    <property type="match status" value="1"/>
</dbReference>
<evidence type="ECO:0000256" key="3">
    <source>
        <dbReference type="ARBA" id="ARBA00022989"/>
    </source>
</evidence>
<dbReference type="PANTHER" id="PTHR34836:SF1">
    <property type="entry name" value="OS09G0428600 PROTEIN"/>
    <property type="match status" value="1"/>
</dbReference>
<reference evidence="9" key="1">
    <citation type="journal article" date="2023" name="Nat. Commun.">
        <title>Diploid and tetraploid genomes of Acorus and the evolution of monocots.</title>
        <authorList>
            <person name="Ma L."/>
            <person name="Liu K.W."/>
            <person name="Li Z."/>
            <person name="Hsiao Y.Y."/>
            <person name="Qi Y."/>
            <person name="Fu T."/>
            <person name="Tang G.D."/>
            <person name="Zhang D."/>
            <person name="Sun W.H."/>
            <person name="Liu D.K."/>
            <person name="Li Y."/>
            <person name="Chen G.Z."/>
            <person name="Liu X.D."/>
            <person name="Liao X.Y."/>
            <person name="Jiang Y.T."/>
            <person name="Yu X."/>
            <person name="Hao Y."/>
            <person name="Huang J."/>
            <person name="Zhao X.W."/>
            <person name="Ke S."/>
            <person name="Chen Y.Y."/>
            <person name="Wu W.L."/>
            <person name="Hsu J.L."/>
            <person name="Lin Y.F."/>
            <person name="Huang M.D."/>
            <person name="Li C.Y."/>
            <person name="Huang L."/>
            <person name="Wang Z.W."/>
            <person name="Zhao X."/>
            <person name="Zhong W.Y."/>
            <person name="Peng D.H."/>
            <person name="Ahmad S."/>
            <person name="Lan S."/>
            <person name="Zhang J.S."/>
            <person name="Tsai W.C."/>
            <person name="Van de Peer Y."/>
            <person name="Liu Z.J."/>
        </authorList>
    </citation>
    <scope>NUCLEOTIDE SEQUENCE</scope>
    <source>
        <strain evidence="9">SCP</strain>
    </source>
</reference>
<feature type="region of interest" description="Disordered" evidence="5">
    <location>
        <begin position="653"/>
        <end position="697"/>
    </location>
</feature>
<dbReference type="PANTHER" id="PTHR34836">
    <property type="entry name" value="OS06G0188250 PROTEIN"/>
    <property type="match status" value="1"/>
</dbReference>
<name>A0AAV9AYF9_ACOGR</name>
<feature type="domain" description="Receptor ligand binding region" evidence="8">
    <location>
        <begin position="49"/>
        <end position="397"/>
    </location>
</feature>
<dbReference type="SUPFAM" id="SSF53850">
    <property type="entry name" value="Periplasmic binding protein-like II"/>
    <property type="match status" value="1"/>
</dbReference>
<evidence type="ECO:0000256" key="2">
    <source>
        <dbReference type="ARBA" id="ARBA00022692"/>
    </source>
</evidence>
<protein>
    <submittedName>
        <fullName evidence="9">Glutamate receptor 2.2</fullName>
    </submittedName>
</protein>
<keyword evidence="9" id="KW-0675">Receptor</keyword>
<dbReference type="SUPFAM" id="SSF53822">
    <property type="entry name" value="Periplasmic binding protein-like I"/>
    <property type="match status" value="1"/>
</dbReference>
<dbReference type="Proteomes" id="UP001179952">
    <property type="component" value="Unassembled WGS sequence"/>
</dbReference>
<dbReference type="InterPro" id="IPR001828">
    <property type="entry name" value="ANF_lig-bd_rcpt"/>
</dbReference>
<feature type="transmembrane region" description="Helical" evidence="6">
    <location>
        <begin position="581"/>
        <end position="604"/>
    </location>
</feature>
<dbReference type="GO" id="GO:0016020">
    <property type="term" value="C:membrane"/>
    <property type="evidence" value="ECO:0007669"/>
    <property type="project" value="UniProtKB-SubCell"/>
</dbReference>
<keyword evidence="7" id="KW-0732">Signal</keyword>
<evidence type="ECO:0000313" key="10">
    <source>
        <dbReference type="Proteomes" id="UP001179952"/>
    </source>
</evidence>
<dbReference type="InterPro" id="IPR044440">
    <property type="entry name" value="GABAb_receptor_plant_PBP1"/>
</dbReference>
<dbReference type="EMBL" id="JAUJYN010000006">
    <property type="protein sequence ID" value="KAK1269416.1"/>
    <property type="molecule type" value="Genomic_DNA"/>
</dbReference>
<dbReference type="InterPro" id="IPR015683">
    <property type="entry name" value="Ionotropic_Glu_rcpt"/>
</dbReference>
<dbReference type="AlphaFoldDB" id="A0AAV9AYF9"/>
<feature type="signal peptide" evidence="7">
    <location>
        <begin position="1"/>
        <end position="27"/>
    </location>
</feature>